<protein>
    <submittedName>
        <fullName evidence="2">Uncharacterized protein</fullName>
    </submittedName>
</protein>
<dbReference type="eggNOG" id="ENOG5032WP3">
    <property type="taxonomic scope" value="Bacteria"/>
</dbReference>
<feature type="compositionally biased region" description="Acidic residues" evidence="1">
    <location>
        <begin position="353"/>
        <end position="365"/>
    </location>
</feature>
<reference evidence="2 3" key="1">
    <citation type="submission" date="2017-01" db="EMBL/GenBank/DDBJ databases">
        <authorList>
            <person name="Mah S.A."/>
            <person name="Swanson W.J."/>
            <person name="Moy G.W."/>
            <person name="Vacquier V.D."/>
        </authorList>
    </citation>
    <scope>NUCLEOTIDE SEQUENCE [LARGE SCALE GENOMIC DNA]</scope>
    <source>
        <strain evidence="2 3">DSM 7027</strain>
    </source>
</reference>
<dbReference type="AlphaFoldDB" id="A0A1N6V5C2"/>
<dbReference type="STRING" id="49186.SAMN05421647_10836"/>
<sequence>MRRLGTLLVVLVLLVGAAYGIYWYKVKTSIDDLVEAAAPFAQVSYGAIYAHPDGTVGVNKLEVTPSGSYEPITVDAVRVRPGSPMYWLTGGDEPPETLNVHFQRLEQGLNSGVLKAMQQQIDLQREANPLHVSPTALACGDVRHLDVNALRGMGYRSLETDLNLHYSGDQQTRKLEFSILADIDGLAELKFDMRFSADPDQLRNPMQATGTARLEKFELNYTDKGYNSRLAVFCARESGVTAPEYRAEHFRLYRAWLDSNGIEIPDSWFQAYQDLQGKGGRLTVSLNPIGGFGAGEMMMAQDPVYLIQKANPAVEVNGKQLPLDGVDWMALITQVSQAGNAAAIARENGASETVEEPGAEVEATDAESVADSAEAPAEAAPAAVSSRSSRRQQPEARGFKLTPKEQLGDHLGAQVRIFTYFGRDVSGQLVSVDSDGIRVSQRLAQGKAEYPLEFSRIEQVEVYR</sequence>
<organism evidence="2 3">
    <name type="scientific">Marinobacterium stanieri</name>
    <dbReference type="NCBI Taxonomy" id="49186"/>
    <lineage>
        <taxon>Bacteria</taxon>
        <taxon>Pseudomonadati</taxon>
        <taxon>Pseudomonadota</taxon>
        <taxon>Gammaproteobacteria</taxon>
        <taxon>Oceanospirillales</taxon>
        <taxon>Oceanospirillaceae</taxon>
        <taxon>Marinobacterium</taxon>
    </lineage>
</organism>
<dbReference type="Proteomes" id="UP000186895">
    <property type="component" value="Unassembled WGS sequence"/>
</dbReference>
<dbReference type="RefSeq" id="WP_076464283.1">
    <property type="nucleotide sequence ID" value="NZ_FTMN01000008.1"/>
</dbReference>
<evidence type="ECO:0000256" key="1">
    <source>
        <dbReference type="SAM" id="MobiDB-lite"/>
    </source>
</evidence>
<feature type="compositionally biased region" description="Basic and acidic residues" evidence="1">
    <location>
        <begin position="392"/>
        <end position="401"/>
    </location>
</feature>
<evidence type="ECO:0000313" key="2">
    <source>
        <dbReference type="EMBL" id="SIQ72786.1"/>
    </source>
</evidence>
<gene>
    <name evidence="2" type="ORF">SAMN05421647_10836</name>
</gene>
<dbReference type="EMBL" id="FTMN01000008">
    <property type="protein sequence ID" value="SIQ72786.1"/>
    <property type="molecule type" value="Genomic_DNA"/>
</dbReference>
<proteinExistence type="predicted"/>
<evidence type="ECO:0000313" key="3">
    <source>
        <dbReference type="Proteomes" id="UP000186895"/>
    </source>
</evidence>
<feature type="region of interest" description="Disordered" evidence="1">
    <location>
        <begin position="348"/>
        <end position="401"/>
    </location>
</feature>
<feature type="compositionally biased region" description="Low complexity" evidence="1">
    <location>
        <begin position="366"/>
        <end position="387"/>
    </location>
</feature>
<name>A0A1N6V5C2_9GAMM</name>
<accession>A0A1N6V5C2</accession>
<keyword evidence="3" id="KW-1185">Reference proteome</keyword>